<accession>A0A1H0ZZM8</accession>
<dbReference type="InterPro" id="IPR017523">
    <property type="entry name" value="Rv3268"/>
</dbReference>
<dbReference type="InterPro" id="IPR042099">
    <property type="entry name" value="ANL_N_sf"/>
</dbReference>
<dbReference type="AlphaFoldDB" id="A0A1H0ZZM8"/>
<dbReference type="NCBIfam" id="TIGR03089">
    <property type="entry name" value="TIGR03089 family protein"/>
    <property type="match status" value="1"/>
</dbReference>
<gene>
    <name evidence="1" type="ORF">SAMN04489742_0662</name>
</gene>
<dbReference type="Proteomes" id="UP000181917">
    <property type="component" value="Unassembled WGS sequence"/>
</dbReference>
<organism evidence="1 2">
    <name type="scientific">Crystallibacter crystallopoietes</name>
    <dbReference type="NCBI Taxonomy" id="37928"/>
    <lineage>
        <taxon>Bacteria</taxon>
        <taxon>Bacillati</taxon>
        <taxon>Actinomycetota</taxon>
        <taxon>Actinomycetes</taxon>
        <taxon>Micrococcales</taxon>
        <taxon>Micrococcaceae</taxon>
        <taxon>Crystallibacter</taxon>
    </lineage>
</organism>
<reference evidence="1 2" key="1">
    <citation type="submission" date="2016-10" db="EMBL/GenBank/DDBJ databases">
        <authorList>
            <person name="de Groot N.N."/>
        </authorList>
    </citation>
    <scope>NUCLEOTIDE SEQUENCE [LARGE SCALE GENOMIC DNA]</scope>
    <source>
        <strain evidence="1 2">DSM 20117</strain>
    </source>
</reference>
<dbReference type="STRING" id="37928.SAMN04489742_0662"/>
<dbReference type="SUPFAM" id="SSF56801">
    <property type="entry name" value="Acetyl-CoA synthetase-like"/>
    <property type="match status" value="1"/>
</dbReference>
<sequence length="233" mass="24795">MHSVSTIDQLLAVLRPDSSPALIWYGPDGERVELSGRVLDNWVAKTANLLSEELDAEPGTVIRLAMPPHWRSVVWALAGWQTGATLTVDAAGDDGTEPDVVVSNDVDQLGDGPAYQVAVAEGALALGWPGALPEGVLDYAAEVRSYGDVFMGMGSAENSATALEYEGGSLTFDALLHREPASRNLLIPTKSDWFTTLTEAVATWLGGGTVVLCHQSVHDTAKLVANERITEQL</sequence>
<name>A0A1H0ZZM8_9MICC</name>
<evidence type="ECO:0000313" key="2">
    <source>
        <dbReference type="Proteomes" id="UP000181917"/>
    </source>
</evidence>
<keyword evidence="2" id="KW-1185">Reference proteome</keyword>
<dbReference type="Gene3D" id="3.40.50.12780">
    <property type="entry name" value="N-terminal domain of ligase-like"/>
    <property type="match status" value="1"/>
</dbReference>
<proteinExistence type="predicted"/>
<evidence type="ECO:0000313" key="1">
    <source>
        <dbReference type="EMBL" id="SDQ32875.1"/>
    </source>
</evidence>
<dbReference type="RefSeq" id="WP_074699215.1">
    <property type="nucleotide sequence ID" value="NZ_CP018863.1"/>
</dbReference>
<dbReference type="KEGG" id="acry:AC20117_14010"/>
<dbReference type="EMBL" id="FNKH01000002">
    <property type="protein sequence ID" value="SDQ32875.1"/>
    <property type="molecule type" value="Genomic_DNA"/>
</dbReference>
<protein>
    <submittedName>
        <fullName evidence="1">TIGR03089 family protein</fullName>
    </submittedName>
</protein>